<feature type="transmembrane region" description="Helical" evidence="1">
    <location>
        <begin position="210"/>
        <end position="232"/>
    </location>
</feature>
<gene>
    <name evidence="2" type="ORF">FMM08_08160</name>
</gene>
<reference evidence="2 3" key="1">
    <citation type="submission" date="2019-07" db="EMBL/GenBank/DDBJ databases">
        <title>Quadrisphaera sp. strain DD2A genome sequencing and assembly.</title>
        <authorList>
            <person name="Kim I."/>
        </authorList>
    </citation>
    <scope>NUCLEOTIDE SEQUENCE [LARGE SCALE GENOMIC DNA]</scope>
    <source>
        <strain evidence="2 3">DD2A</strain>
    </source>
</reference>
<comment type="caution">
    <text evidence="2">The sequence shown here is derived from an EMBL/GenBank/DDBJ whole genome shotgun (WGS) entry which is preliminary data.</text>
</comment>
<feature type="transmembrane region" description="Helical" evidence="1">
    <location>
        <begin position="181"/>
        <end position="203"/>
    </location>
</feature>
<evidence type="ECO:0000313" key="2">
    <source>
        <dbReference type="EMBL" id="TXR56893.1"/>
    </source>
</evidence>
<keyword evidence="1" id="KW-0472">Membrane</keyword>
<evidence type="ECO:0000313" key="3">
    <source>
        <dbReference type="Proteomes" id="UP000321234"/>
    </source>
</evidence>
<organism evidence="2 3">
    <name type="scientific">Quadrisphaera setariae</name>
    <dbReference type="NCBI Taxonomy" id="2593304"/>
    <lineage>
        <taxon>Bacteria</taxon>
        <taxon>Bacillati</taxon>
        <taxon>Actinomycetota</taxon>
        <taxon>Actinomycetes</taxon>
        <taxon>Kineosporiales</taxon>
        <taxon>Kineosporiaceae</taxon>
        <taxon>Quadrisphaera</taxon>
    </lineage>
</organism>
<feature type="transmembrane region" description="Helical" evidence="1">
    <location>
        <begin position="260"/>
        <end position="282"/>
    </location>
</feature>
<keyword evidence="1" id="KW-0812">Transmembrane</keyword>
<dbReference type="Pfam" id="PF12679">
    <property type="entry name" value="ABC2_membrane_2"/>
    <property type="match status" value="1"/>
</dbReference>
<accession>A0A5C8ZIF3</accession>
<dbReference type="Proteomes" id="UP000321234">
    <property type="component" value="Unassembled WGS sequence"/>
</dbReference>
<dbReference type="PANTHER" id="PTHR37305">
    <property type="entry name" value="INTEGRAL MEMBRANE PROTEIN-RELATED"/>
    <property type="match status" value="1"/>
</dbReference>
<dbReference type="GO" id="GO:0005886">
    <property type="term" value="C:plasma membrane"/>
    <property type="evidence" value="ECO:0007669"/>
    <property type="project" value="UniProtKB-SubCell"/>
</dbReference>
<feature type="transmembrane region" description="Helical" evidence="1">
    <location>
        <begin position="128"/>
        <end position="161"/>
    </location>
</feature>
<evidence type="ECO:0000256" key="1">
    <source>
        <dbReference type="SAM" id="Phobius"/>
    </source>
</evidence>
<dbReference type="PANTHER" id="PTHR37305:SF1">
    <property type="entry name" value="MEMBRANE PROTEIN"/>
    <property type="match status" value="1"/>
</dbReference>
<proteinExistence type="predicted"/>
<dbReference type="AlphaFoldDB" id="A0A5C8ZIF3"/>
<dbReference type="EMBL" id="VKAC01000004">
    <property type="protein sequence ID" value="TXR56893.1"/>
    <property type="molecule type" value="Genomic_DNA"/>
</dbReference>
<feature type="transmembrane region" description="Helical" evidence="1">
    <location>
        <begin position="78"/>
        <end position="107"/>
    </location>
</feature>
<sequence>MSSSTTTTTSGAAGAGSRGSALPLRVEVARQLSRVRTRWVGVLVVALPLLLVAAFALGGEDDPADGSASFVDLATSSAVNFAVFALLAASGFLFVVLVALFAGDTVAAEASWSSLRYLLAAPVGRRRLLAVKAVVAAASSTLGIVAFIAVCLLIGVVAYGWGPLTSPLGDALGGWEALGRLGLATAYVVVQLSWVGALAFWLGTRTDAPLGAVGGAVLANILSAILASITALGDLRAWLPTYDAGAWTALLQPAVVWDDMVRGLATSLILTVVFGVLAVIGFERKDVTS</sequence>
<name>A0A5C8ZIF3_9ACTN</name>
<keyword evidence="1" id="KW-1133">Transmembrane helix</keyword>
<keyword evidence="3" id="KW-1185">Reference proteome</keyword>
<feature type="transmembrane region" description="Helical" evidence="1">
    <location>
        <begin position="39"/>
        <end position="58"/>
    </location>
</feature>
<protein>
    <submittedName>
        <fullName evidence="2">ABC transporter permease subunit</fullName>
    </submittedName>
</protein>
<dbReference type="OrthoDB" id="3822483at2"/>
<dbReference type="GO" id="GO:0140359">
    <property type="term" value="F:ABC-type transporter activity"/>
    <property type="evidence" value="ECO:0007669"/>
    <property type="project" value="InterPro"/>
</dbReference>